<evidence type="ECO:0000313" key="11">
    <source>
        <dbReference type="Proteomes" id="UP000065734"/>
    </source>
</evidence>
<dbReference type="KEGG" id="bvr:BVIR_160"/>
<evidence type="ECO:0000256" key="7">
    <source>
        <dbReference type="ARBA" id="ARBA00022801"/>
    </source>
</evidence>
<dbReference type="InterPro" id="IPR003607">
    <property type="entry name" value="HD/PDEase_dom"/>
</dbReference>
<dbReference type="SMART" id="SM00471">
    <property type="entry name" value="HDc"/>
    <property type="match status" value="1"/>
</dbReference>
<comment type="catalytic activity">
    <reaction evidence="1">
        <text>a 2'-deoxyribonucleoside 5'-phosphate + H2O = a 2'-deoxyribonucleoside + phosphate</text>
        <dbReference type="Rhea" id="RHEA:36167"/>
        <dbReference type="ChEBI" id="CHEBI:15377"/>
        <dbReference type="ChEBI" id="CHEBI:18274"/>
        <dbReference type="ChEBI" id="CHEBI:43474"/>
        <dbReference type="ChEBI" id="CHEBI:65317"/>
        <dbReference type="EC" id="3.1.3.89"/>
    </reaction>
</comment>
<dbReference type="InterPro" id="IPR039356">
    <property type="entry name" value="YfbR/HDDC2"/>
</dbReference>
<gene>
    <name evidence="9" type="ORF">BV133_1175</name>
    <name evidence="10" type="ORF">BVIRIDIS_29260</name>
</gene>
<dbReference type="EMBL" id="LN907867">
    <property type="protein sequence ID" value="CUU43898.1"/>
    <property type="molecule type" value="Genomic_DNA"/>
</dbReference>
<dbReference type="EC" id="3.1.3.89" evidence="5"/>
<dbReference type="GO" id="GO:0002953">
    <property type="term" value="F:5'-deoxynucleotidase activity"/>
    <property type="evidence" value="ECO:0007669"/>
    <property type="project" value="UniProtKB-EC"/>
</dbReference>
<dbReference type="SUPFAM" id="SSF109604">
    <property type="entry name" value="HD-domain/PDEase-like"/>
    <property type="match status" value="1"/>
</dbReference>
<evidence type="ECO:0000256" key="1">
    <source>
        <dbReference type="ARBA" id="ARBA00001638"/>
    </source>
</evidence>
<evidence type="ECO:0000256" key="3">
    <source>
        <dbReference type="ARBA" id="ARBA00001941"/>
    </source>
</evidence>
<dbReference type="PATRIC" id="fig|1079.6.peg.167"/>
<keyword evidence="11" id="KW-1185">Reference proteome</keyword>
<reference evidence="11" key="3">
    <citation type="journal article" date="2016" name="Genome Announc.">
        <title>Revised genome sequence of the purple photosynthetic bacterium Blastochloris viridis.</title>
        <authorList>
            <person name="Liu L.N."/>
            <person name="Faulkner M."/>
            <person name="Liu X."/>
            <person name="Huang F."/>
            <person name="Darby A.C."/>
            <person name="Hall N."/>
        </authorList>
    </citation>
    <scope>NUCLEOTIDE SEQUENCE [LARGE SCALE GENOMIC DNA]</scope>
    <source>
        <strain evidence="11">ATCC 19567 / DSM 133 / F</strain>
    </source>
</reference>
<dbReference type="PANTHER" id="PTHR11845:SF13">
    <property type="entry name" value="5'-DEOXYNUCLEOTIDASE HDDC2"/>
    <property type="match status" value="1"/>
</dbReference>
<accession>A0A0H5BP52</accession>
<evidence type="ECO:0000256" key="6">
    <source>
        <dbReference type="ARBA" id="ARBA00022723"/>
    </source>
</evidence>
<comment type="cofactor">
    <cofactor evidence="3">
        <name>Co(2+)</name>
        <dbReference type="ChEBI" id="CHEBI:48828"/>
    </cofactor>
</comment>
<name>A0A0H5BP52_BLAVI</name>
<keyword evidence="7 9" id="KW-0378">Hydrolase</keyword>
<dbReference type="Pfam" id="PF13023">
    <property type="entry name" value="HD_3"/>
    <property type="match status" value="1"/>
</dbReference>
<dbReference type="InterPro" id="IPR006674">
    <property type="entry name" value="HD_domain"/>
</dbReference>
<dbReference type="Proteomes" id="UP000065734">
    <property type="component" value="Chromosome I"/>
</dbReference>
<reference evidence="9" key="1">
    <citation type="journal article" date="2015" name="Genome Announc.">
        <title>Complete Genome Sequence of the Bacteriochlorophyll b-Producing Photosynthetic Bacterium Blastochloris viridis.</title>
        <authorList>
            <person name="Tsukatani Y."/>
            <person name="Hirose Y."/>
            <person name="Harada J."/>
            <person name="Misawa N."/>
            <person name="Mori K."/>
            <person name="Inoue K."/>
            <person name="Tamiaki H."/>
        </authorList>
    </citation>
    <scope>NUCLEOTIDE SEQUENCE [LARGE SCALE GENOMIC DNA]</scope>
    <source>
        <strain evidence="9">DSM 133</strain>
    </source>
</reference>
<dbReference type="RefSeq" id="WP_055036017.1">
    <property type="nucleotide sequence ID" value="NZ_AP014854.2"/>
</dbReference>
<feature type="domain" description="HD/PDEase" evidence="8">
    <location>
        <begin position="32"/>
        <end position="149"/>
    </location>
</feature>
<dbReference type="EMBL" id="AP014854">
    <property type="protein sequence ID" value="BAR98768.1"/>
    <property type="molecule type" value="Genomic_DNA"/>
</dbReference>
<evidence type="ECO:0000259" key="8">
    <source>
        <dbReference type="SMART" id="SM00471"/>
    </source>
</evidence>
<dbReference type="AlphaFoldDB" id="A0A0H5BP52"/>
<dbReference type="GO" id="GO:0005737">
    <property type="term" value="C:cytoplasm"/>
    <property type="evidence" value="ECO:0007669"/>
    <property type="project" value="TreeGrafter"/>
</dbReference>
<proteinExistence type="predicted"/>
<comment type="cofactor">
    <cofactor evidence="2">
        <name>Mn(2+)</name>
        <dbReference type="ChEBI" id="CHEBI:29035"/>
    </cofactor>
</comment>
<dbReference type="OrthoDB" id="9796032at2"/>
<evidence type="ECO:0000256" key="4">
    <source>
        <dbReference type="ARBA" id="ARBA00011738"/>
    </source>
</evidence>
<protein>
    <recommendedName>
        <fullName evidence="5">5'-deoxynucleotidase</fullName>
        <ecNumber evidence="5">3.1.3.89</ecNumber>
    </recommendedName>
</protein>
<reference evidence="10" key="2">
    <citation type="submission" date="2015-11" db="EMBL/GenBank/DDBJ databases">
        <authorList>
            <person name="Zhang Y."/>
            <person name="Guo Z."/>
        </authorList>
    </citation>
    <scope>NUCLEOTIDE SEQUENCE</scope>
    <source>
        <strain evidence="10">1</strain>
    </source>
</reference>
<evidence type="ECO:0000256" key="5">
    <source>
        <dbReference type="ARBA" id="ARBA00012964"/>
    </source>
</evidence>
<keyword evidence="6" id="KW-0479">Metal-binding</keyword>
<comment type="subunit">
    <text evidence="4">Homodimer.</text>
</comment>
<organism evidence="10 11">
    <name type="scientific">Blastochloris viridis</name>
    <name type="common">Rhodopseudomonas viridis</name>
    <dbReference type="NCBI Taxonomy" id="1079"/>
    <lineage>
        <taxon>Bacteria</taxon>
        <taxon>Pseudomonadati</taxon>
        <taxon>Pseudomonadota</taxon>
        <taxon>Alphaproteobacteria</taxon>
        <taxon>Hyphomicrobiales</taxon>
        <taxon>Blastochloridaceae</taxon>
        <taxon>Blastochloris</taxon>
    </lineage>
</organism>
<evidence type="ECO:0000313" key="10">
    <source>
        <dbReference type="EMBL" id="CUU43898.1"/>
    </source>
</evidence>
<sequence length="193" mass="21047">MSPDDIRGALDFVRGAERLKDVLRCSHTSSGRPESTAEHTWRLCLMAMVFADAVPGIDVARLLKICVVHDLGEAIHGDVPAVVQDGGPDKAARERADLATLTEPLPAAIRTEILALWEDYEAAASPEARLAKAFDKLETMLQHAQGRNPPDFDYAFDLGYGTKYTAAHPLTAAIRALIDDDMRARIRQQAGAE</sequence>
<evidence type="ECO:0000256" key="2">
    <source>
        <dbReference type="ARBA" id="ARBA00001936"/>
    </source>
</evidence>
<dbReference type="PANTHER" id="PTHR11845">
    <property type="entry name" value="5'-DEOXYNUCLEOTIDASE HDDC2"/>
    <property type="match status" value="1"/>
</dbReference>
<dbReference type="GO" id="GO:0046872">
    <property type="term" value="F:metal ion binding"/>
    <property type="evidence" value="ECO:0007669"/>
    <property type="project" value="UniProtKB-KW"/>
</dbReference>
<dbReference type="Gene3D" id="1.10.3210.10">
    <property type="entry name" value="Hypothetical protein af1432"/>
    <property type="match status" value="1"/>
</dbReference>
<evidence type="ECO:0000313" key="9">
    <source>
        <dbReference type="EMBL" id="BAR98768.1"/>
    </source>
</evidence>